<feature type="transmembrane region" description="Helical" evidence="11">
    <location>
        <begin position="523"/>
        <end position="543"/>
    </location>
</feature>
<feature type="transmembrane region" description="Helical" evidence="11">
    <location>
        <begin position="422"/>
        <end position="447"/>
    </location>
</feature>
<evidence type="ECO:0000256" key="7">
    <source>
        <dbReference type="ARBA" id="ARBA00022989"/>
    </source>
</evidence>
<dbReference type="GO" id="GO:0006814">
    <property type="term" value="P:sodium ion transport"/>
    <property type="evidence" value="ECO:0007669"/>
    <property type="project" value="UniProtKB-KW"/>
</dbReference>
<feature type="transmembrane region" description="Helical" evidence="11">
    <location>
        <begin position="467"/>
        <end position="489"/>
    </location>
</feature>
<dbReference type="CDD" id="cd11480">
    <property type="entry name" value="SLC5sbd_u4"/>
    <property type="match status" value="1"/>
</dbReference>
<keyword evidence="9" id="KW-0739">Sodium transport</keyword>
<dbReference type="Gene3D" id="1.20.1730.10">
    <property type="entry name" value="Sodium/glucose cotransporter"/>
    <property type="match status" value="1"/>
</dbReference>
<evidence type="ECO:0000313" key="13">
    <source>
        <dbReference type="Proteomes" id="UP000182840"/>
    </source>
</evidence>
<dbReference type="InterPro" id="IPR050277">
    <property type="entry name" value="Sodium:Solute_Symporter"/>
</dbReference>
<dbReference type="PROSITE" id="PS00018">
    <property type="entry name" value="EF_HAND_1"/>
    <property type="match status" value="1"/>
</dbReference>
<evidence type="ECO:0000256" key="2">
    <source>
        <dbReference type="ARBA" id="ARBA00006434"/>
    </source>
</evidence>
<keyword evidence="13" id="KW-1185">Reference proteome</keyword>
<dbReference type="Proteomes" id="UP000182840">
    <property type="component" value="Chromosome"/>
</dbReference>
<comment type="similarity">
    <text evidence="2 10">Belongs to the sodium:solute symporter (SSF) (TC 2.A.21) family.</text>
</comment>
<keyword evidence="9" id="KW-0406">Ion transport</keyword>
<dbReference type="PROSITE" id="PS00457">
    <property type="entry name" value="NA_SOLUT_SYMP_2"/>
    <property type="match status" value="1"/>
</dbReference>
<keyword evidence="9" id="KW-0915">Sodium</keyword>
<protein>
    <submittedName>
        <fullName evidence="12">Cation acetate symporter</fullName>
    </submittedName>
</protein>
<dbReference type="InterPro" id="IPR038377">
    <property type="entry name" value="Na/Glc_symporter_sf"/>
</dbReference>
<feature type="transmembrane region" description="Helical" evidence="11">
    <location>
        <begin position="292"/>
        <end position="314"/>
    </location>
</feature>
<evidence type="ECO:0000256" key="3">
    <source>
        <dbReference type="ARBA" id="ARBA00022448"/>
    </source>
</evidence>
<evidence type="ECO:0000256" key="8">
    <source>
        <dbReference type="ARBA" id="ARBA00023136"/>
    </source>
</evidence>
<evidence type="ECO:0000256" key="11">
    <source>
        <dbReference type="SAM" id="Phobius"/>
    </source>
</evidence>
<sequence length="603" mass="63070">MTDDDRGRSGFIDNPGKLFVLGTLGFLAFFAFMAVLEQMGVGSASIGAGFLVFTVGFYAVIGWLARTARVDVYYVAGRAIPTHYNGMATAADFLSGAFFVALAGGIYFGGYPYLGFVTGIAGGFVLVNALLAPFLRKSGCYTVPDFIGTRYGSRTARLCALVVLAVTCFVYLTAQVSATGTIAAVTLGLPFEQGVWLATIAIFACSMLGGMRGVTWTQAAQYVVLAIAFLVPVLWIASGQGFGSIPFFSLGDAIDRVTELEALHGLHPAREAIEGLSVLAQPQGAEGSGWTMVSLAVCIMAGTAAMPHILMHSFTTPTVRSARRSVGWAIVFAAVLLLSAPALATLTKLQLLDPSLATSVIGKAVAEVSNLGWVQHWTSAGMMAVADQNGDGIVQLNEFFLRPELIVLAAPEIAGLPHVLTALVAAGCLAATMSTANGLLLAIANALSHDLYHKVVDRKADTSRRLIVARLLLLAAGAAAAYASSLQVAGILGTLAWAFGFAASGLFFPLVLGVWWKRANMAGAVAGMVGGFAAGSAYLYLVFNEIIPPLLGIDDMRFGIVGMAASLLCMIAATLLTRPPSREAQDMVDELRMPGGQTILGQD</sequence>
<dbReference type="PROSITE" id="PS50283">
    <property type="entry name" value="NA_SOLUT_SYMP_3"/>
    <property type="match status" value="1"/>
</dbReference>
<dbReference type="InterPro" id="IPR018247">
    <property type="entry name" value="EF_Hand_1_Ca_BS"/>
</dbReference>
<dbReference type="EMBL" id="CP018171">
    <property type="protein sequence ID" value="APH72357.1"/>
    <property type="molecule type" value="Genomic_DNA"/>
</dbReference>
<feature type="transmembrane region" description="Helical" evidence="11">
    <location>
        <begin position="194"/>
        <end position="210"/>
    </location>
</feature>
<feature type="transmembrane region" description="Helical" evidence="11">
    <location>
        <begin position="222"/>
        <end position="242"/>
    </location>
</feature>
<feature type="transmembrane region" description="Helical" evidence="11">
    <location>
        <begin position="42"/>
        <end position="65"/>
    </location>
</feature>
<dbReference type="PANTHER" id="PTHR48086">
    <property type="entry name" value="SODIUM/PROLINE SYMPORTER-RELATED"/>
    <property type="match status" value="1"/>
</dbReference>
<dbReference type="OrthoDB" id="9764416at2"/>
<dbReference type="PANTHER" id="PTHR48086:SF5">
    <property type="entry name" value="NA(+):SOLUTE SYMPORTER (SSF FAMILY)"/>
    <property type="match status" value="1"/>
</dbReference>
<dbReference type="NCBIfam" id="TIGR03648">
    <property type="entry name" value="Na_symport_lg"/>
    <property type="match status" value="1"/>
</dbReference>
<proteinExistence type="inferred from homology"/>
<evidence type="ECO:0000256" key="5">
    <source>
        <dbReference type="ARBA" id="ARBA00022692"/>
    </source>
</evidence>
<dbReference type="STRING" id="1670800.BSQ44_14055"/>
<evidence type="ECO:0000256" key="1">
    <source>
        <dbReference type="ARBA" id="ARBA00004141"/>
    </source>
</evidence>
<dbReference type="GO" id="GO:0015293">
    <property type="term" value="F:symporter activity"/>
    <property type="evidence" value="ECO:0007669"/>
    <property type="project" value="UniProtKB-KW"/>
</dbReference>
<dbReference type="AlphaFoldDB" id="A0A1L3SSG6"/>
<feature type="transmembrane region" description="Helical" evidence="11">
    <location>
        <begin position="18"/>
        <end position="36"/>
    </location>
</feature>
<feature type="transmembrane region" description="Helical" evidence="11">
    <location>
        <begin position="156"/>
        <end position="174"/>
    </location>
</feature>
<accession>A0A1L3SSG6</accession>
<keyword evidence="4" id="KW-1003">Cell membrane</keyword>
<feature type="transmembrane region" description="Helical" evidence="11">
    <location>
        <begin position="495"/>
        <end position="516"/>
    </location>
</feature>
<dbReference type="Pfam" id="PF00474">
    <property type="entry name" value="SSF"/>
    <property type="match status" value="2"/>
</dbReference>
<name>A0A1L3SSG6_9HYPH</name>
<comment type="subcellular location">
    <subcellularLocation>
        <location evidence="1">Membrane</location>
        <topology evidence="1">Multi-pass membrane protein</topology>
    </subcellularLocation>
</comment>
<dbReference type="GO" id="GO:0046942">
    <property type="term" value="P:carboxylic acid transport"/>
    <property type="evidence" value="ECO:0007669"/>
    <property type="project" value="UniProtKB-ARBA"/>
</dbReference>
<feature type="transmembrane region" description="Helical" evidence="11">
    <location>
        <begin position="86"/>
        <end position="107"/>
    </location>
</feature>
<feature type="transmembrane region" description="Helical" evidence="11">
    <location>
        <begin position="558"/>
        <end position="577"/>
    </location>
</feature>
<gene>
    <name evidence="12" type="ORF">BSQ44_14055</name>
</gene>
<keyword evidence="3" id="KW-0813">Transport</keyword>
<keyword evidence="6" id="KW-0769">Symport</keyword>
<dbReference type="RefSeq" id="WP_072605205.1">
    <property type="nucleotide sequence ID" value="NZ_CP018171.1"/>
</dbReference>
<organism evidence="12 13">
    <name type="scientific">Aquibium oceanicum</name>
    <dbReference type="NCBI Taxonomy" id="1670800"/>
    <lineage>
        <taxon>Bacteria</taxon>
        <taxon>Pseudomonadati</taxon>
        <taxon>Pseudomonadota</taxon>
        <taxon>Alphaproteobacteria</taxon>
        <taxon>Hyphomicrobiales</taxon>
        <taxon>Phyllobacteriaceae</taxon>
        <taxon>Aquibium</taxon>
    </lineage>
</organism>
<evidence type="ECO:0000256" key="6">
    <source>
        <dbReference type="ARBA" id="ARBA00022847"/>
    </source>
</evidence>
<dbReference type="InterPro" id="IPR018212">
    <property type="entry name" value="Na/solute_symporter_CS"/>
</dbReference>
<reference evidence="13" key="1">
    <citation type="submission" date="2016-11" db="EMBL/GenBank/DDBJ databases">
        <title>Mesorhizobium oceanicum sp. nov., isolated from deep seawater in South China Sea.</title>
        <authorList>
            <person name="Fu G.-Y."/>
        </authorList>
    </citation>
    <scope>NUCLEOTIDE SEQUENCE [LARGE SCALE GENOMIC DNA]</scope>
    <source>
        <strain evidence="13">B7</strain>
    </source>
</reference>
<evidence type="ECO:0000256" key="9">
    <source>
        <dbReference type="ARBA" id="ARBA00023201"/>
    </source>
</evidence>
<evidence type="ECO:0000256" key="10">
    <source>
        <dbReference type="RuleBase" id="RU362091"/>
    </source>
</evidence>
<dbReference type="GO" id="GO:0005886">
    <property type="term" value="C:plasma membrane"/>
    <property type="evidence" value="ECO:0007669"/>
    <property type="project" value="TreeGrafter"/>
</dbReference>
<keyword evidence="8 11" id="KW-0472">Membrane</keyword>
<evidence type="ECO:0000256" key="4">
    <source>
        <dbReference type="ARBA" id="ARBA00022475"/>
    </source>
</evidence>
<feature type="transmembrane region" description="Helical" evidence="11">
    <location>
        <begin position="113"/>
        <end position="135"/>
    </location>
</feature>
<evidence type="ECO:0000313" key="12">
    <source>
        <dbReference type="EMBL" id="APH72357.1"/>
    </source>
</evidence>
<keyword evidence="7 11" id="KW-1133">Transmembrane helix</keyword>
<dbReference type="InterPro" id="IPR001734">
    <property type="entry name" value="Na/solute_symporter"/>
</dbReference>
<dbReference type="InterPro" id="IPR019899">
    <property type="entry name" value="Na/solute_symporter_VC_2705"/>
</dbReference>
<keyword evidence="5 11" id="KW-0812">Transmembrane</keyword>
<feature type="transmembrane region" description="Helical" evidence="11">
    <location>
        <begin position="326"/>
        <end position="346"/>
    </location>
</feature>
<dbReference type="KEGG" id="meso:BSQ44_14055"/>